<dbReference type="RefSeq" id="WP_090210347.1">
    <property type="nucleotide sequence ID" value="NZ_FOZM01000003.1"/>
</dbReference>
<evidence type="ECO:0000313" key="1">
    <source>
        <dbReference type="EMBL" id="SFS22061.1"/>
    </source>
</evidence>
<dbReference type="OrthoDB" id="9816424at2"/>
<dbReference type="STRING" id="1123755.SAMN05444714_3121"/>
<accession>A0A1I6N2H1</accession>
<keyword evidence="1" id="KW-0808">Transferase</keyword>
<sequence>MKANDLKIAVVLHLYHEKQWSEFVRYLANIPHPFNLFVSLQPESRFADTIYKAYPDAVIRTFPNVGRDVGPFLGLLPELQPFDVVCKLHTKSKVGVRRKWGQAAVGSLVGSQKIVETYLAAFAANDDLVIGGPKLLYLDGEKHLGGSNWNIMRRFCAARPESWGFFAGTMFWCRPQLFSEMAEQFNEIEFVEHKKFDGQPEHAAERLFGIIPALEQKQLMLLGETVEIDVAANLEGHPDWFEVRRTHFKQKATVVTAKPEPTDTDALSLQELHNRHDGYVSDKWSNNLAQYDRFLVPYRKQGIRLLEIGIQNGGSLELWSKYFRNGKTFIGCDINPACERLSYADPRINVIIGDANAPQTQTQIRAKSDAFDIVIDDASHRSEDIVKSFLTYFPMIADGGLFVAEDLHCSYWRSFQGGLNLDTSSLSFFRSLTDVINFEHWEKQGTVASRFAAFETAYGVSVDPDILQQVVSVEFANSMAIVRKGTASEARLGKRSVAGSKALVDTGVLKFKTAQ</sequence>
<keyword evidence="2" id="KW-1185">Reference proteome</keyword>
<evidence type="ECO:0000313" key="2">
    <source>
        <dbReference type="Proteomes" id="UP000198926"/>
    </source>
</evidence>
<protein>
    <submittedName>
        <fullName evidence="1">Methyltransferase domain-containing protein</fullName>
    </submittedName>
</protein>
<keyword evidence="1" id="KW-0489">Methyltransferase</keyword>
<proteinExistence type="predicted"/>
<dbReference type="GO" id="GO:0032259">
    <property type="term" value="P:methylation"/>
    <property type="evidence" value="ECO:0007669"/>
    <property type="project" value="UniProtKB-KW"/>
</dbReference>
<name>A0A1I6N2H1_9RHOB</name>
<dbReference type="GO" id="GO:0008168">
    <property type="term" value="F:methyltransferase activity"/>
    <property type="evidence" value="ECO:0007669"/>
    <property type="project" value="UniProtKB-KW"/>
</dbReference>
<dbReference type="Pfam" id="PF05045">
    <property type="entry name" value="RgpF"/>
    <property type="match status" value="1"/>
</dbReference>
<dbReference type="InterPro" id="IPR007739">
    <property type="entry name" value="RgpF"/>
</dbReference>
<organism evidence="1 2">
    <name type="scientific">Yoonia litorea</name>
    <dbReference type="NCBI Taxonomy" id="1123755"/>
    <lineage>
        <taxon>Bacteria</taxon>
        <taxon>Pseudomonadati</taxon>
        <taxon>Pseudomonadota</taxon>
        <taxon>Alphaproteobacteria</taxon>
        <taxon>Rhodobacterales</taxon>
        <taxon>Paracoccaceae</taxon>
        <taxon>Yoonia</taxon>
    </lineage>
</organism>
<gene>
    <name evidence="1" type="ORF">SAMN05444714_3121</name>
</gene>
<dbReference type="InterPro" id="IPR029063">
    <property type="entry name" value="SAM-dependent_MTases_sf"/>
</dbReference>
<dbReference type="EMBL" id="FOZM01000003">
    <property type="protein sequence ID" value="SFS22061.1"/>
    <property type="molecule type" value="Genomic_DNA"/>
</dbReference>
<dbReference type="Gene3D" id="3.40.50.150">
    <property type="entry name" value="Vaccinia Virus protein VP39"/>
    <property type="match status" value="1"/>
</dbReference>
<reference evidence="1 2" key="1">
    <citation type="submission" date="2016-10" db="EMBL/GenBank/DDBJ databases">
        <authorList>
            <person name="de Groot N.N."/>
        </authorList>
    </citation>
    <scope>NUCLEOTIDE SEQUENCE [LARGE SCALE GENOMIC DNA]</scope>
    <source>
        <strain evidence="1 2">DSM 29433</strain>
    </source>
</reference>
<dbReference type="Proteomes" id="UP000198926">
    <property type="component" value="Unassembled WGS sequence"/>
</dbReference>
<dbReference type="SUPFAM" id="SSF53335">
    <property type="entry name" value="S-adenosyl-L-methionine-dependent methyltransferases"/>
    <property type="match status" value="1"/>
</dbReference>
<dbReference type="Pfam" id="PF13578">
    <property type="entry name" value="Methyltransf_24"/>
    <property type="match status" value="1"/>
</dbReference>
<dbReference type="AlphaFoldDB" id="A0A1I6N2H1"/>